<dbReference type="Proteomes" id="UP000002696">
    <property type="component" value="Chromosome"/>
</dbReference>
<dbReference type="RefSeq" id="WP_013269423.1">
    <property type="nucleotide sequence ID" value="NC_014375.1"/>
</dbReference>
<proteinExistence type="predicted"/>
<feature type="signal peptide" evidence="1">
    <location>
        <begin position="1"/>
        <end position="27"/>
    </location>
</feature>
<dbReference type="BioCyc" id="BSUB633149:G1GM8-2009-MONOMER"/>
<gene>
    <name evidence="2" type="ordered locus">Bresu_2011</name>
</gene>
<protein>
    <submittedName>
        <fullName evidence="2">Uncharacterized protein</fullName>
    </submittedName>
</protein>
<feature type="chain" id="PRO_5003126802" evidence="1">
    <location>
        <begin position="28"/>
        <end position="245"/>
    </location>
</feature>
<evidence type="ECO:0000313" key="3">
    <source>
        <dbReference type="Proteomes" id="UP000002696"/>
    </source>
</evidence>
<organism evidence="2 3">
    <name type="scientific">Brevundimonas subvibrioides (strain ATCC 15264 / DSM 4735 / LMG 14903 / NBRC 16000 / CB 81)</name>
    <name type="common">Caulobacter subvibrioides</name>
    <dbReference type="NCBI Taxonomy" id="633149"/>
    <lineage>
        <taxon>Bacteria</taxon>
        <taxon>Pseudomonadati</taxon>
        <taxon>Pseudomonadota</taxon>
        <taxon>Alphaproteobacteria</taxon>
        <taxon>Caulobacterales</taxon>
        <taxon>Caulobacteraceae</taxon>
        <taxon>Brevundimonas</taxon>
    </lineage>
</organism>
<accession>D9QI64</accession>
<dbReference type="OrthoDB" id="7559117at2"/>
<dbReference type="eggNOG" id="ENOG5033303">
    <property type="taxonomic scope" value="Bacteria"/>
</dbReference>
<name>D9QI64_BRESC</name>
<dbReference type="KEGG" id="bsb:Bresu_2011"/>
<evidence type="ECO:0000256" key="1">
    <source>
        <dbReference type="SAM" id="SignalP"/>
    </source>
</evidence>
<dbReference type="InParanoid" id="D9QI64"/>
<dbReference type="AlphaFoldDB" id="D9QI64"/>
<dbReference type="HOGENOM" id="CLU_1187774_0_0_5"/>
<reference evidence="3" key="1">
    <citation type="journal article" date="2011" name="J. Bacteriol.">
        <title>Genome sequences of eight morphologically diverse alphaproteobacteria.</title>
        <authorList>
            <consortium name="US DOE Joint Genome Institute"/>
            <person name="Brown P.J."/>
            <person name="Kysela D.T."/>
            <person name="Buechlein A."/>
            <person name="Hemmerich C."/>
            <person name="Brun Y.V."/>
        </authorList>
    </citation>
    <scope>NUCLEOTIDE SEQUENCE [LARGE SCALE GENOMIC DNA]</scope>
    <source>
        <strain evidence="3">ATCC 15264 / DSM 4735 / LMG 14903 / NBRC 16000 / CB 81</strain>
    </source>
</reference>
<keyword evidence="3" id="KW-1185">Reference proteome</keyword>
<dbReference type="EMBL" id="CP002102">
    <property type="protein sequence ID" value="ADL01322.1"/>
    <property type="molecule type" value="Genomic_DNA"/>
</dbReference>
<evidence type="ECO:0000313" key="2">
    <source>
        <dbReference type="EMBL" id="ADL01322.1"/>
    </source>
</evidence>
<sequence length="245" mass="26670">MLILRHVGWRPLALVIALAGVTNPVSAQTTGPAQDVGDSIRDRFVAAVEACGTALSSTPGVVVDTSSSIDIHYSPDDRSIHLGRWADLDTDSRGVIEAWASKGTMGLSPEQMFSETFNSIMAPHELGHFLQDISGRSASLGMWDGELEANRIAVAFWAMQPGADGRVVERVGNITPLMDDVPDPVPAEEDPKAFFETHYDAFMRGEDGPLNPVTYSWFQARLLTTALEEPEAYPFCDLVQINQPL</sequence>
<keyword evidence="1" id="KW-0732">Signal</keyword>